<dbReference type="PANTHER" id="PTHR23339">
    <property type="entry name" value="TYROSINE SPECIFIC PROTEIN PHOSPHATASE AND DUAL SPECIFICITY PROTEIN PHOSPHATASE"/>
    <property type="match status" value="1"/>
</dbReference>
<gene>
    <name evidence="7" type="primary">Contig11928.g12764</name>
    <name evidence="7" type="ORF">STYLEM_16920</name>
</gene>
<evidence type="ECO:0000313" key="7">
    <source>
        <dbReference type="EMBL" id="CDW87807.1"/>
    </source>
</evidence>
<dbReference type="PROSITE" id="PS00383">
    <property type="entry name" value="TYR_PHOSPHATASE_1"/>
    <property type="match status" value="1"/>
</dbReference>
<name>A0A078B3K4_STYLE</name>
<dbReference type="PROSITE" id="PS50054">
    <property type="entry name" value="TYR_PHOSPHATASE_DUAL"/>
    <property type="match status" value="1"/>
</dbReference>
<feature type="domain" description="Tyrosine specific protein phosphatases" evidence="6">
    <location>
        <begin position="251"/>
        <end position="313"/>
    </location>
</feature>
<dbReference type="InterPro" id="IPR029021">
    <property type="entry name" value="Prot-tyrosine_phosphatase-like"/>
</dbReference>
<dbReference type="SMART" id="SM00195">
    <property type="entry name" value="DSPc"/>
    <property type="match status" value="1"/>
</dbReference>
<keyword evidence="3" id="KW-0378">Hydrolase</keyword>
<dbReference type="InterPro" id="IPR003595">
    <property type="entry name" value="Tyr_Pase_cat"/>
</dbReference>
<keyword evidence="8" id="KW-1185">Reference proteome</keyword>
<dbReference type="OMA" id="WVSPKFI"/>
<comment type="similarity">
    <text evidence="1">Belongs to the protein-tyrosine phosphatase family. Non-receptor class CDC14 subfamily.</text>
</comment>
<dbReference type="EC" id="3.1.3.48" evidence="2"/>
<dbReference type="AlphaFoldDB" id="A0A078B3K4"/>
<dbReference type="CDD" id="cd17657">
    <property type="entry name" value="CDC14_N"/>
    <property type="match status" value="1"/>
</dbReference>
<dbReference type="GO" id="GO:0004725">
    <property type="term" value="F:protein tyrosine phosphatase activity"/>
    <property type="evidence" value="ECO:0007669"/>
    <property type="project" value="UniProtKB-EC"/>
</dbReference>
<accession>A0A078B3K4</accession>
<evidence type="ECO:0000256" key="2">
    <source>
        <dbReference type="ARBA" id="ARBA00013064"/>
    </source>
</evidence>
<dbReference type="Gene3D" id="3.90.190.10">
    <property type="entry name" value="Protein tyrosine phosphatase superfamily"/>
    <property type="match status" value="2"/>
</dbReference>
<evidence type="ECO:0000259" key="6">
    <source>
        <dbReference type="PROSITE" id="PS50056"/>
    </source>
</evidence>
<dbReference type="InterPro" id="IPR016130">
    <property type="entry name" value="Tyr_Pase_AS"/>
</dbReference>
<dbReference type="FunFam" id="3.90.190.10:FF:000006">
    <property type="entry name" value="Dual specificity protein phosphatase CDC14B"/>
    <property type="match status" value="1"/>
</dbReference>
<dbReference type="CDD" id="cd14499">
    <property type="entry name" value="CDC14_C"/>
    <property type="match status" value="1"/>
</dbReference>
<dbReference type="Pfam" id="PF22785">
    <property type="entry name" value="Tc-R-P"/>
    <property type="match status" value="1"/>
</dbReference>
<dbReference type="PROSITE" id="PS50056">
    <property type="entry name" value="TYR_PHOSPHATASE_2"/>
    <property type="match status" value="1"/>
</dbReference>
<proteinExistence type="inferred from homology"/>
<protein>
    <recommendedName>
        <fullName evidence="2">protein-tyrosine-phosphatase</fullName>
        <ecNumber evidence="2">3.1.3.48</ecNumber>
    </recommendedName>
</protein>
<evidence type="ECO:0000259" key="5">
    <source>
        <dbReference type="PROSITE" id="PS50054"/>
    </source>
</evidence>
<dbReference type="InterPro" id="IPR029260">
    <property type="entry name" value="DSPn"/>
</dbReference>
<dbReference type="Pfam" id="PF14671">
    <property type="entry name" value="DSPn"/>
    <property type="match status" value="1"/>
</dbReference>
<dbReference type="InterPro" id="IPR050561">
    <property type="entry name" value="PTP"/>
</dbReference>
<keyword evidence="4" id="KW-0904">Protein phosphatase</keyword>
<dbReference type="SUPFAM" id="SSF52799">
    <property type="entry name" value="(Phosphotyrosine protein) phosphatases II"/>
    <property type="match status" value="2"/>
</dbReference>
<dbReference type="Proteomes" id="UP000039865">
    <property type="component" value="Unassembled WGS sequence"/>
</dbReference>
<dbReference type="InterPro" id="IPR020422">
    <property type="entry name" value="TYR_PHOSPHATASE_DUAL_dom"/>
</dbReference>
<evidence type="ECO:0000313" key="8">
    <source>
        <dbReference type="Proteomes" id="UP000039865"/>
    </source>
</evidence>
<dbReference type="InterPro" id="IPR000387">
    <property type="entry name" value="Tyr_Pase_dom"/>
</dbReference>
<evidence type="ECO:0000256" key="1">
    <source>
        <dbReference type="ARBA" id="ARBA00007315"/>
    </source>
</evidence>
<organism evidence="7 8">
    <name type="scientific">Stylonychia lemnae</name>
    <name type="common">Ciliate</name>
    <dbReference type="NCBI Taxonomy" id="5949"/>
    <lineage>
        <taxon>Eukaryota</taxon>
        <taxon>Sar</taxon>
        <taxon>Alveolata</taxon>
        <taxon>Ciliophora</taxon>
        <taxon>Intramacronucleata</taxon>
        <taxon>Spirotrichea</taxon>
        <taxon>Stichotrichia</taxon>
        <taxon>Sporadotrichida</taxon>
        <taxon>Oxytrichidae</taxon>
        <taxon>Stylonychinae</taxon>
        <taxon>Stylonychia</taxon>
    </lineage>
</organism>
<reference evidence="7 8" key="1">
    <citation type="submission" date="2014-06" db="EMBL/GenBank/DDBJ databases">
        <authorList>
            <person name="Swart Estienne"/>
        </authorList>
    </citation>
    <scope>NUCLEOTIDE SEQUENCE [LARGE SCALE GENOMIC DNA]</scope>
    <source>
        <strain evidence="7 8">130c</strain>
    </source>
</reference>
<dbReference type="InterPro" id="IPR044506">
    <property type="entry name" value="CDC14_C"/>
</dbReference>
<dbReference type="OrthoDB" id="442453at2759"/>
<sequence>MKPQPNTILIDKLYWISGSRPPTSSSEAYYFNIDNELVYEPFHKDFGPLSLSKTHKYVRELVRLLTDPQYADVKIFHYTSSKFDKQANSCFLMGAFMIIVLRQSAEVAWEHFSPYQSQIIPFRDASYGDCQYECTILHCLKGLEYAIKLGWYQFKDFDPKEYDYYEKVENGDLNWIIPNKFIAFMGPIDQKIERRGNSPEDYLQVFKHFNVTHVIRLNEAKYDRMKFVKAGIKHTDLFFIDGSTPPENIVQDFLKLVEAEKGVTAVHCKAGLGRTGTLIGCYAMKHFKFPAAAFIGWIRIARPGSILGPQQYYLIQQEAQYIGYVNSLSRMAALGEMSPEDKRKSIKGDKGQGDLLVKKKFSTPSYHAQKSMGLIRR</sequence>
<evidence type="ECO:0000256" key="4">
    <source>
        <dbReference type="ARBA" id="ARBA00022912"/>
    </source>
</evidence>
<dbReference type="EMBL" id="CCKQ01015957">
    <property type="protein sequence ID" value="CDW87807.1"/>
    <property type="molecule type" value="Genomic_DNA"/>
</dbReference>
<dbReference type="InParanoid" id="A0A078B3K4"/>
<dbReference type="SMART" id="SM00404">
    <property type="entry name" value="PTPc_motif"/>
    <property type="match status" value="1"/>
</dbReference>
<feature type="domain" description="Tyrosine-protein phosphatase" evidence="5">
    <location>
        <begin position="171"/>
        <end position="327"/>
    </location>
</feature>
<evidence type="ECO:0000256" key="3">
    <source>
        <dbReference type="ARBA" id="ARBA00022801"/>
    </source>
</evidence>